<sequence>MVLNSLKASSACEFFTYPATTPFHETKFLTGIASKYSMPFTALSISMYPDTIAVHRTVSPFSSAFLNHSSAVLMSPEQANLETMAFQETEFLTGIARNTALASSTAPLFDSPDTMVFQDMTSMTRIDAKSLRAPSASPLVVQVSTSSSVTSKTIEEAFSAIPEDSRRKEYQDAVAKAQAEEETRASQRTRQAEEDTTTVKAGGKKTPSDEAAASEAQASLENLLSRAKGFGTDFSWEKLSTQLAAVATQDSDEVEPKAQIATVRGQAKAKKLAPQRAVVKPAAQKTRPTPKQPESKPDVRPVFGGLFKQETIFVDED</sequence>
<dbReference type="PANTHER" id="PTHR47711:SF2">
    <property type="entry name" value="PROTEIN PLASTID TRANSCRIPTIONALLY ACTIVE 16, CHLOROPLASTIC"/>
    <property type="match status" value="1"/>
</dbReference>
<evidence type="ECO:0000256" key="1">
    <source>
        <dbReference type="SAM" id="MobiDB-lite"/>
    </source>
</evidence>
<dbReference type="Gramene" id="ONIVA07G05670.1">
    <property type="protein sequence ID" value="ONIVA07G05670.1"/>
    <property type="gene ID" value="ONIVA07G05670"/>
</dbReference>
<reference evidence="2" key="2">
    <citation type="submission" date="2018-04" db="EMBL/GenBank/DDBJ databases">
        <title>OnivRS2 (Oryza nivara Reference Sequence Version 2).</title>
        <authorList>
            <person name="Zhang J."/>
            <person name="Kudrna D."/>
            <person name="Lee S."/>
            <person name="Talag J."/>
            <person name="Rajasekar S."/>
            <person name="Welchert J."/>
            <person name="Hsing Y.-I."/>
            <person name="Wing R.A."/>
        </authorList>
    </citation>
    <scope>NUCLEOTIDE SEQUENCE [LARGE SCALE GENOMIC DNA]</scope>
    <source>
        <strain evidence="2">SL10</strain>
    </source>
</reference>
<dbReference type="Proteomes" id="UP000006591">
    <property type="component" value="Chromosome 7"/>
</dbReference>
<feature type="region of interest" description="Disordered" evidence="1">
    <location>
        <begin position="160"/>
        <end position="215"/>
    </location>
</feature>
<proteinExistence type="predicted"/>
<dbReference type="HOGENOM" id="CLU_878212_0_0_1"/>
<dbReference type="eggNOG" id="KOG1203">
    <property type="taxonomic scope" value="Eukaryota"/>
</dbReference>
<reference evidence="2" key="1">
    <citation type="submission" date="2015-04" db="UniProtKB">
        <authorList>
            <consortium name="EnsemblPlants"/>
        </authorList>
    </citation>
    <scope>IDENTIFICATION</scope>
    <source>
        <strain evidence="2">SL10</strain>
    </source>
</reference>
<dbReference type="AlphaFoldDB" id="A0A0E0HY21"/>
<organism evidence="2">
    <name type="scientific">Oryza nivara</name>
    <name type="common">Indian wild rice</name>
    <name type="synonym">Oryza sativa f. spontanea</name>
    <dbReference type="NCBI Taxonomy" id="4536"/>
    <lineage>
        <taxon>Eukaryota</taxon>
        <taxon>Viridiplantae</taxon>
        <taxon>Streptophyta</taxon>
        <taxon>Embryophyta</taxon>
        <taxon>Tracheophyta</taxon>
        <taxon>Spermatophyta</taxon>
        <taxon>Magnoliopsida</taxon>
        <taxon>Liliopsida</taxon>
        <taxon>Poales</taxon>
        <taxon>Poaceae</taxon>
        <taxon>BOP clade</taxon>
        <taxon>Oryzoideae</taxon>
        <taxon>Oryzeae</taxon>
        <taxon>Oryzinae</taxon>
        <taxon>Oryza</taxon>
    </lineage>
</organism>
<dbReference type="PANTHER" id="PTHR47711">
    <property type="entry name" value="PROTEIN PLASTID TRANSCRIPTIONALLY ACTIVE 16, CHLOROPLASTIC"/>
    <property type="match status" value="1"/>
</dbReference>
<keyword evidence="3" id="KW-1185">Reference proteome</keyword>
<dbReference type="EnsemblPlants" id="ONIVA07G05670.1">
    <property type="protein sequence ID" value="ONIVA07G05670.1"/>
    <property type="gene ID" value="ONIVA07G05670"/>
</dbReference>
<feature type="compositionally biased region" description="Basic and acidic residues" evidence="1">
    <location>
        <begin position="178"/>
        <end position="193"/>
    </location>
</feature>
<protein>
    <submittedName>
        <fullName evidence="2">Uncharacterized protein</fullName>
    </submittedName>
</protein>
<accession>A0A0E0HY21</accession>
<name>A0A0E0HY21_ORYNI</name>
<evidence type="ECO:0000313" key="2">
    <source>
        <dbReference type="EnsemblPlants" id="ONIVA07G05670.1"/>
    </source>
</evidence>
<dbReference type="STRING" id="4536.A0A0E0HY21"/>
<feature type="region of interest" description="Disordered" evidence="1">
    <location>
        <begin position="265"/>
        <end position="302"/>
    </location>
</feature>
<evidence type="ECO:0000313" key="3">
    <source>
        <dbReference type="Proteomes" id="UP000006591"/>
    </source>
</evidence>